<dbReference type="PANTHER" id="PTHR13878">
    <property type="entry name" value="GULONOLACTONE OXIDASE"/>
    <property type="match status" value="1"/>
</dbReference>
<accession>A0A7J7GRM7</accession>
<dbReference type="GO" id="GO:0050660">
    <property type="term" value="F:flavin adenine dinucleotide binding"/>
    <property type="evidence" value="ECO:0007669"/>
    <property type="project" value="InterPro"/>
</dbReference>
<dbReference type="SUPFAM" id="SSF56176">
    <property type="entry name" value="FAD-binding/transporter-associated domain-like"/>
    <property type="match status" value="1"/>
</dbReference>
<dbReference type="InterPro" id="IPR050432">
    <property type="entry name" value="FAD-linked_Oxidoreductases_BP"/>
</dbReference>
<dbReference type="InterPro" id="IPR036318">
    <property type="entry name" value="FAD-bd_PCMH-like_sf"/>
</dbReference>
<dbReference type="PANTHER" id="PTHR13878:SF102">
    <property type="entry name" value="CYTOKININ DEHYDROGENASE 5"/>
    <property type="match status" value="1"/>
</dbReference>
<keyword evidence="3" id="KW-1133">Transmembrane helix</keyword>
<sequence>MSSHSTVELHSSTTMATTVRHCLAIFFALGLCMLALIDLTVFGFLLTSEIELEQHIHRTELRLKVLVFEFELKMLLLEECVIQIDRDMISYFCDMALSETGKGEILTCSEEQNSELFHAVLGGLGQFGMITRARIALEPAPQRRMGHGRYISVRGWPFLLGRRHWSS</sequence>
<organism evidence="4 5">
    <name type="scientific">Camellia sinensis</name>
    <name type="common">Tea plant</name>
    <name type="synonym">Thea sinensis</name>
    <dbReference type="NCBI Taxonomy" id="4442"/>
    <lineage>
        <taxon>Eukaryota</taxon>
        <taxon>Viridiplantae</taxon>
        <taxon>Streptophyta</taxon>
        <taxon>Embryophyta</taxon>
        <taxon>Tracheophyta</taxon>
        <taxon>Spermatophyta</taxon>
        <taxon>Magnoliopsida</taxon>
        <taxon>eudicotyledons</taxon>
        <taxon>Gunneridae</taxon>
        <taxon>Pentapetalae</taxon>
        <taxon>asterids</taxon>
        <taxon>Ericales</taxon>
        <taxon>Theaceae</taxon>
        <taxon>Camellia</taxon>
    </lineage>
</organism>
<keyword evidence="2" id="KW-0560">Oxidoreductase</keyword>
<reference evidence="4 5" key="2">
    <citation type="submission" date="2020-07" db="EMBL/GenBank/DDBJ databases">
        <title>Genome assembly of wild tea tree DASZ reveals pedigree and selection history of tea varieties.</title>
        <authorList>
            <person name="Zhang W."/>
        </authorList>
    </citation>
    <scope>NUCLEOTIDE SEQUENCE [LARGE SCALE GENOMIC DNA]</scope>
    <source>
        <strain evidence="5">cv. G240</strain>
        <tissue evidence="4">Leaf</tissue>
    </source>
</reference>
<dbReference type="AlphaFoldDB" id="A0A7J7GRM7"/>
<comment type="similarity">
    <text evidence="1">Belongs to the oxygen-dependent FAD-linked oxidoreductase family.</text>
</comment>
<gene>
    <name evidence="4" type="ORF">HYC85_017519</name>
</gene>
<dbReference type="Gene3D" id="3.30.465.10">
    <property type="match status" value="1"/>
</dbReference>
<comment type="caution">
    <text evidence="4">The sequence shown here is derived from an EMBL/GenBank/DDBJ whole genome shotgun (WGS) entry which is preliminary data.</text>
</comment>
<name>A0A7J7GRM7_CAMSI</name>
<dbReference type="EMBL" id="JACBKZ010000008">
    <property type="protein sequence ID" value="KAF5943442.1"/>
    <property type="molecule type" value="Genomic_DNA"/>
</dbReference>
<keyword evidence="3" id="KW-0812">Transmembrane</keyword>
<keyword evidence="3" id="KW-0472">Membrane</keyword>
<protein>
    <submittedName>
        <fullName evidence="4">Uncharacterized protein</fullName>
    </submittedName>
</protein>
<reference evidence="5" key="1">
    <citation type="journal article" date="2020" name="Nat. Commun.">
        <title>Genome assembly of wild tea tree DASZ reveals pedigree and selection history of tea varieties.</title>
        <authorList>
            <person name="Zhang W."/>
            <person name="Zhang Y."/>
            <person name="Qiu H."/>
            <person name="Guo Y."/>
            <person name="Wan H."/>
            <person name="Zhang X."/>
            <person name="Scossa F."/>
            <person name="Alseekh S."/>
            <person name="Zhang Q."/>
            <person name="Wang P."/>
            <person name="Xu L."/>
            <person name="Schmidt M.H."/>
            <person name="Jia X."/>
            <person name="Li D."/>
            <person name="Zhu A."/>
            <person name="Guo F."/>
            <person name="Chen W."/>
            <person name="Ni D."/>
            <person name="Usadel B."/>
            <person name="Fernie A.R."/>
            <person name="Wen W."/>
        </authorList>
    </citation>
    <scope>NUCLEOTIDE SEQUENCE [LARGE SCALE GENOMIC DNA]</scope>
    <source>
        <strain evidence="5">cv. G240</strain>
    </source>
</reference>
<feature type="transmembrane region" description="Helical" evidence="3">
    <location>
        <begin position="21"/>
        <end position="46"/>
    </location>
</feature>
<dbReference type="InterPro" id="IPR016169">
    <property type="entry name" value="FAD-bd_PCMH_sub2"/>
</dbReference>
<evidence type="ECO:0000256" key="1">
    <source>
        <dbReference type="ARBA" id="ARBA00005466"/>
    </source>
</evidence>
<evidence type="ECO:0000256" key="3">
    <source>
        <dbReference type="SAM" id="Phobius"/>
    </source>
</evidence>
<keyword evidence="5" id="KW-1185">Reference proteome</keyword>
<evidence type="ECO:0000256" key="2">
    <source>
        <dbReference type="ARBA" id="ARBA00023002"/>
    </source>
</evidence>
<dbReference type="Proteomes" id="UP000593564">
    <property type="component" value="Unassembled WGS sequence"/>
</dbReference>
<evidence type="ECO:0000313" key="5">
    <source>
        <dbReference type="Proteomes" id="UP000593564"/>
    </source>
</evidence>
<proteinExistence type="inferred from homology"/>
<dbReference type="GO" id="GO:0016491">
    <property type="term" value="F:oxidoreductase activity"/>
    <property type="evidence" value="ECO:0007669"/>
    <property type="project" value="UniProtKB-KW"/>
</dbReference>
<evidence type="ECO:0000313" key="4">
    <source>
        <dbReference type="EMBL" id="KAF5943442.1"/>
    </source>
</evidence>